<evidence type="ECO:0000256" key="13">
    <source>
        <dbReference type="ARBA" id="ARBA00023136"/>
    </source>
</evidence>
<comment type="catalytic activity">
    <reaction evidence="1">
        <text>ATP + protein L-histidine = ADP + protein N-phospho-L-histidine.</text>
        <dbReference type="EC" id="2.7.13.3"/>
    </reaction>
</comment>
<dbReference type="PIRSF" id="PIRSF036431">
    <property type="entry name" value="STHK_DctB"/>
    <property type="match status" value="1"/>
</dbReference>
<feature type="domain" description="Histidine kinase" evidence="14">
    <location>
        <begin position="345"/>
        <end position="558"/>
    </location>
</feature>
<dbReference type="Gene3D" id="1.10.287.130">
    <property type="match status" value="1"/>
</dbReference>
<evidence type="ECO:0000313" key="16">
    <source>
        <dbReference type="Proteomes" id="UP000323300"/>
    </source>
</evidence>
<evidence type="ECO:0000256" key="11">
    <source>
        <dbReference type="ARBA" id="ARBA00022989"/>
    </source>
</evidence>
<dbReference type="InterPro" id="IPR033479">
    <property type="entry name" value="dCache_1"/>
</dbReference>
<dbReference type="SMART" id="SM00388">
    <property type="entry name" value="HisKA"/>
    <property type="match status" value="1"/>
</dbReference>
<reference evidence="15 16" key="1">
    <citation type="submission" date="2016-10" db="EMBL/GenBank/DDBJ databases">
        <authorList>
            <person name="Varghese N."/>
            <person name="Submissions S."/>
        </authorList>
    </citation>
    <scope>NUCLEOTIDE SEQUENCE [LARGE SCALE GENOMIC DNA]</scope>
    <source>
        <strain evidence="15 16">DSM 21822</strain>
    </source>
</reference>
<dbReference type="InterPro" id="IPR017055">
    <property type="entry name" value="Sig_transdc_His_kinase_DctB"/>
</dbReference>
<dbReference type="PROSITE" id="PS50109">
    <property type="entry name" value="HIS_KIN"/>
    <property type="match status" value="1"/>
</dbReference>
<keyword evidence="11" id="KW-1133">Transmembrane helix</keyword>
<keyword evidence="6" id="KW-0808">Transferase</keyword>
<keyword evidence="16" id="KW-1185">Reference proteome</keyword>
<dbReference type="Pfam" id="PF02743">
    <property type="entry name" value="dCache_1"/>
    <property type="match status" value="1"/>
</dbReference>
<name>A0A1I3XWE7_9HYPH</name>
<keyword evidence="4" id="KW-1003">Cell membrane</keyword>
<keyword evidence="7" id="KW-0812">Transmembrane</keyword>
<keyword evidence="13" id="KW-0472">Membrane</keyword>
<dbReference type="SUPFAM" id="SSF103190">
    <property type="entry name" value="Sensory domain-like"/>
    <property type="match status" value="1"/>
</dbReference>
<evidence type="ECO:0000256" key="4">
    <source>
        <dbReference type="ARBA" id="ARBA00022475"/>
    </source>
</evidence>
<keyword evidence="9 15" id="KW-0418">Kinase</keyword>
<evidence type="ECO:0000256" key="6">
    <source>
        <dbReference type="ARBA" id="ARBA00022679"/>
    </source>
</evidence>
<keyword evidence="8" id="KW-0547">Nucleotide-binding</keyword>
<comment type="subcellular location">
    <subcellularLocation>
        <location evidence="2">Cell membrane</location>
        <topology evidence="2">Multi-pass membrane protein</topology>
    </subcellularLocation>
</comment>
<evidence type="ECO:0000256" key="5">
    <source>
        <dbReference type="ARBA" id="ARBA00022553"/>
    </source>
</evidence>
<dbReference type="Pfam" id="PF02518">
    <property type="entry name" value="HATPase_c"/>
    <property type="match status" value="1"/>
</dbReference>
<dbReference type="PANTHER" id="PTHR43065">
    <property type="entry name" value="SENSOR HISTIDINE KINASE"/>
    <property type="match status" value="1"/>
</dbReference>
<dbReference type="Gene3D" id="6.10.250.3020">
    <property type="match status" value="1"/>
</dbReference>
<dbReference type="SUPFAM" id="SSF55874">
    <property type="entry name" value="ATPase domain of HSP90 chaperone/DNA topoisomerase II/histidine kinase"/>
    <property type="match status" value="1"/>
</dbReference>
<dbReference type="InterPro" id="IPR003594">
    <property type="entry name" value="HATPase_dom"/>
</dbReference>
<evidence type="ECO:0000256" key="3">
    <source>
        <dbReference type="ARBA" id="ARBA00012438"/>
    </source>
</evidence>
<evidence type="ECO:0000256" key="1">
    <source>
        <dbReference type="ARBA" id="ARBA00000085"/>
    </source>
</evidence>
<organism evidence="15 16">
    <name type="scientific">Neomesorhizobium albiziae</name>
    <dbReference type="NCBI Taxonomy" id="335020"/>
    <lineage>
        <taxon>Bacteria</taxon>
        <taxon>Pseudomonadati</taxon>
        <taxon>Pseudomonadota</taxon>
        <taxon>Alphaproteobacteria</taxon>
        <taxon>Hyphomicrobiales</taxon>
        <taxon>Phyllobacteriaceae</taxon>
        <taxon>Neomesorhizobium</taxon>
    </lineage>
</organism>
<evidence type="ECO:0000259" key="14">
    <source>
        <dbReference type="PROSITE" id="PS50109"/>
    </source>
</evidence>
<dbReference type="Proteomes" id="UP000323300">
    <property type="component" value="Unassembled WGS sequence"/>
</dbReference>
<evidence type="ECO:0000256" key="2">
    <source>
        <dbReference type="ARBA" id="ARBA00004651"/>
    </source>
</evidence>
<dbReference type="PRINTS" id="PR00344">
    <property type="entry name" value="BCTRLSENSOR"/>
</dbReference>
<dbReference type="CDD" id="cd00082">
    <property type="entry name" value="HisKA"/>
    <property type="match status" value="1"/>
</dbReference>
<protein>
    <recommendedName>
        <fullName evidence="3">histidine kinase</fullName>
        <ecNumber evidence="3">2.7.13.3</ecNumber>
    </recommendedName>
</protein>
<accession>A0A1I3XWE7</accession>
<dbReference type="InterPro" id="IPR036890">
    <property type="entry name" value="HATPase_C_sf"/>
</dbReference>
<dbReference type="Gene3D" id="3.30.565.10">
    <property type="entry name" value="Histidine kinase-like ATPase, C-terminal domain"/>
    <property type="match status" value="1"/>
</dbReference>
<proteinExistence type="predicted"/>
<dbReference type="EC" id="2.7.13.3" evidence="3"/>
<dbReference type="InterPro" id="IPR005467">
    <property type="entry name" value="His_kinase_dom"/>
</dbReference>
<keyword evidence="10" id="KW-0067">ATP-binding</keyword>
<evidence type="ECO:0000256" key="9">
    <source>
        <dbReference type="ARBA" id="ARBA00022777"/>
    </source>
</evidence>
<evidence type="ECO:0000313" key="15">
    <source>
        <dbReference type="EMBL" id="SFK23865.1"/>
    </source>
</evidence>
<evidence type="ECO:0000256" key="12">
    <source>
        <dbReference type="ARBA" id="ARBA00023012"/>
    </source>
</evidence>
<dbReference type="GO" id="GO:0000155">
    <property type="term" value="F:phosphorelay sensor kinase activity"/>
    <property type="evidence" value="ECO:0007669"/>
    <property type="project" value="InterPro"/>
</dbReference>
<dbReference type="Gene3D" id="3.30.450.20">
    <property type="entry name" value="PAS domain"/>
    <property type="match status" value="2"/>
</dbReference>
<dbReference type="SMART" id="SM00387">
    <property type="entry name" value="HATPase_c"/>
    <property type="match status" value="1"/>
</dbReference>
<dbReference type="EMBL" id="FOSL01000004">
    <property type="protein sequence ID" value="SFK23865.1"/>
    <property type="molecule type" value="Genomic_DNA"/>
</dbReference>
<dbReference type="GO" id="GO:0005886">
    <property type="term" value="C:plasma membrane"/>
    <property type="evidence" value="ECO:0007669"/>
    <property type="project" value="UniProtKB-SubCell"/>
</dbReference>
<dbReference type="PANTHER" id="PTHR43065:SF46">
    <property type="entry name" value="C4-DICARBOXYLATE TRANSPORT SENSOR PROTEIN DCTB"/>
    <property type="match status" value="1"/>
</dbReference>
<dbReference type="InterPro" id="IPR003661">
    <property type="entry name" value="HisK_dim/P_dom"/>
</dbReference>
<sequence>MGNLAAALDSETAVLSRSVSNEIERYRYLPAIVARDSRLQDTLRHPIPAKIQALNEYLRGVGNDSGADEVYVLNSVGVTIAASNYSEAGSFVGQNYQFRPYFSDAMKYGSGRFYGVGVTTGMPGYFLSSVVRDSGRNMGVVAVKIDLLGIEQAWEKDSTNTALADSDGIIFLSGYPPWRYSPLFELNTDTLAQIDSVRKYDGKSVAMKAPVLTGSHRSVTALDRVEIPGKGAFMMRSRSINPDGWRLWSGSSLSPVWSTAALSSLSATLAGLLVWGAGLYMHQRRQLVRTRLMQGQVLEQRVVERTAELNREIEERRRTELELRTTQDSLIQSAKLAALGRMSTAIVHEVSQPLAAMENTLAAAGKLTDRGDTSGTSLKVRQARDLVKRIQQIVKTLKSFARNEAGTMEDVDVEAATASALELIQPRIRTDGVMLRFEGLPEPAIVRGNSIRLQQVVLNLAANAVDALKGREDPMLEVWIEQGSSEISIFVRDNGTGMEQSVKERVAEPFFTTKVTGDGLGLGLSISRAMIADVGGRLEFTSVSGEGSTFAIHLPKPIAPTRYQAAL</sequence>
<dbReference type="InterPro" id="IPR029151">
    <property type="entry name" value="Sensor-like_sf"/>
</dbReference>
<evidence type="ECO:0000256" key="8">
    <source>
        <dbReference type="ARBA" id="ARBA00022741"/>
    </source>
</evidence>
<dbReference type="AlphaFoldDB" id="A0A1I3XWE7"/>
<dbReference type="GO" id="GO:0005524">
    <property type="term" value="F:ATP binding"/>
    <property type="evidence" value="ECO:0007669"/>
    <property type="project" value="UniProtKB-KW"/>
</dbReference>
<keyword evidence="12" id="KW-0902">Two-component regulatory system</keyword>
<evidence type="ECO:0000256" key="10">
    <source>
        <dbReference type="ARBA" id="ARBA00022840"/>
    </source>
</evidence>
<evidence type="ECO:0000256" key="7">
    <source>
        <dbReference type="ARBA" id="ARBA00022692"/>
    </source>
</evidence>
<gene>
    <name evidence="15" type="ORF">SAMN04488498_1047</name>
</gene>
<dbReference type="InterPro" id="IPR004358">
    <property type="entry name" value="Sig_transdc_His_kin-like_C"/>
</dbReference>
<keyword evidence="5" id="KW-0597">Phosphoprotein</keyword>